<reference evidence="1" key="1">
    <citation type="submission" date="2021-06" db="EMBL/GenBank/DDBJ databases">
        <authorList>
            <person name="Kallberg Y."/>
            <person name="Tangrot J."/>
            <person name="Rosling A."/>
        </authorList>
    </citation>
    <scope>NUCLEOTIDE SEQUENCE</scope>
    <source>
        <strain evidence="1">IL203A</strain>
    </source>
</reference>
<evidence type="ECO:0000313" key="2">
    <source>
        <dbReference type="Proteomes" id="UP000789702"/>
    </source>
</evidence>
<keyword evidence="2" id="KW-1185">Reference proteome</keyword>
<sequence length="157" mass="17984">NSKNILLHENKAMIYNFSLSAQLSYRGISISEPKVKTTYTDPQCFLQANYLLDKRSDIYNLGMILWELTSGITPFYNSETDVNSIISQCRKEKEILGTPTEYINIYNKCWQVDPGKRPTLCEIKNVLDRLTNASIEFITNVTTKNSLCIDSLNNDKN</sequence>
<dbReference type="EMBL" id="CAJVPU010058820">
    <property type="protein sequence ID" value="CAG8774289.1"/>
    <property type="molecule type" value="Genomic_DNA"/>
</dbReference>
<dbReference type="Proteomes" id="UP000789702">
    <property type="component" value="Unassembled WGS sequence"/>
</dbReference>
<evidence type="ECO:0000313" key="1">
    <source>
        <dbReference type="EMBL" id="CAG8774289.1"/>
    </source>
</evidence>
<proteinExistence type="predicted"/>
<feature type="non-terminal residue" evidence="1">
    <location>
        <position position="157"/>
    </location>
</feature>
<name>A0ACA9R2V7_9GLOM</name>
<protein>
    <submittedName>
        <fullName evidence="1">10586_t:CDS:1</fullName>
    </submittedName>
</protein>
<comment type="caution">
    <text evidence="1">The sequence shown here is derived from an EMBL/GenBank/DDBJ whole genome shotgun (WGS) entry which is preliminary data.</text>
</comment>
<gene>
    <name evidence="1" type="ORF">DHETER_LOCUS16022</name>
</gene>
<organism evidence="1 2">
    <name type="scientific">Dentiscutata heterogama</name>
    <dbReference type="NCBI Taxonomy" id="1316150"/>
    <lineage>
        <taxon>Eukaryota</taxon>
        <taxon>Fungi</taxon>
        <taxon>Fungi incertae sedis</taxon>
        <taxon>Mucoromycota</taxon>
        <taxon>Glomeromycotina</taxon>
        <taxon>Glomeromycetes</taxon>
        <taxon>Diversisporales</taxon>
        <taxon>Gigasporaceae</taxon>
        <taxon>Dentiscutata</taxon>
    </lineage>
</organism>
<feature type="non-terminal residue" evidence="1">
    <location>
        <position position="1"/>
    </location>
</feature>
<accession>A0ACA9R2V7</accession>